<dbReference type="PANTHER" id="PTHR32468:SF108">
    <property type="entry name" value="CATION_H(+) ANTIPORTER 15-LIKE"/>
    <property type="match status" value="1"/>
</dbReference>
<dbReference type="InterPro" id="IPR050794">
    <property type="entry name" value="CPA2_transporter"/>
</dbReference>
<accession>A0AAW1W3Z4</accession>
<evidence type="ECO:0000256" key="4">
    <source>
        <dbReference type="ARBA" id="ARBA00023065"/>
    </source>
</evidence>
<evidence type="ECO:0000256" key="2">
    <source>
        <dbReference type="ARBA" id="ARBA00022538"/>
    </source>
</evidence>
<evidence type="ECO:0000256" key="3">
    <source>
        <dbReference type="ARBA" id="ARBA00022958"/>
    </source>
</evidence>
<protein>
    <recommendedName>
        <fullName evidence="5">Cation/H(+) antiporter C-terminal domain-containing protein</fullName>
    </recommendedName>
</protein>
<evidence type="ECO:0000256" key="1">
    <source>
        <dbReference type="ARBA" id="ARBA00022448"/>
    </source>
</evidence>
<dbReference type="InterPro" id="IPR057290">
    <property type="entry name" value="CHX17_C"/>
</dbReference>
<feature type="domain" description="Cation/H(+) antiporter C-terminal" evidence="5">
    <location>
        <begin position="101"/>
        <end position="165"/>
    </location>
</feature>
<dbReference type="GO" id="GO:0006885">
    <property type="term" value="P:regulation of pH"/>
    <property type="evidence" value="ECO:0007669"/>
    <property type="project" value="TreeGrafter"/>
</dbReference>
<keyword evidence="4" id="KW-0406">Ion transport</keyword>
<proteinExistence type="predicted"/>
<evidence type="ECO:0000313" key="6">
    <source>
        <dbReference type="EMBL" id="KAK9913792.1"/>
    </source>
</evidence>
<keyword evidence="1" id="KW-0813">Transport</keyword>
<organism evidence="6 7">
    <name type="scientific">Rubus argutus</name>
    <name type="common">Southern blackberry</name>
    <dbReference type="NCBI Taxonomy" id="59490"/>
    <lineage>
        <taxon>Eukaryota</taxon>
        <taxon>Viridiplantae</taxon>
        <taxon>Streptophyta</taxon>
        <taxon>Embryophyta</taxon>
        <taxon>Tracheophyta</taxon>
        <taxon>Spermatophyta</taxon>
        <taxon>Magnoliopsida</taxon>
        <taxon>eudicotyledons</taxon>
        <taxon>Gunneridae</taxon>
        <taxon>Pentapetalae</taxon>
        <taxon>rosids</taxon>
        <taxon>fabids</taxon>
        <taxon>Rosales</taxon>
        <taxon>Rosaceae</taxon>
        <taxon>Rosoideae</taxon>
        <taxon>Rosoideae incertae sedis</taxon>
        <taxon>Rubus</taxon>
    </lineage>
</organism>
<dbReference type="AlphaFoldDB" id="A0AAW1W3Z4"/>
<dbReference type="Proteomes" id="UP001457282">
    <property type="component" value="Unassembled WGS sequence"/>
</dbReference>
<dbReference type="Pfam" id="PF23259">
    <property type="entry name" value="CHX17_C"/>
    <property type="match status" value="1"/>
</dbReference>
<dbReference type="EMBL" id="JBEDUW010000007">
    <property type="protein sequence ID" value="KAK9913792.1"/>
    <property type="molecule type" value="Genomic_DNA"/>
</dbReference>
<dbReference type="GO" id="GO:0098662">
    <property type="term" value="P:inorganic cation transmembrane transport"/>
    <property type="evidence" value="ECO:0007669"/>
    <property type="project" value="TreeGrafter"/>
</dbReference>
<reference evidence="6 7" key="1">
    <citation type="journal article" date="2023" name="G3 (Bethesda)">
        <title>A chromosome-length genome assembly and annotation of blackberry (Rubus argutus, cv. 'Hillquist').</title>
        <authorList>
            <person name="Bruna T."/>
            <person name="Aryal R."/>
            <person name="Dudchenko O."/>
            <person name="Sargent D.J."/>
            <person name="Mead D."/>
            <person name="Buti M."/>
            <person name="Cavallini A."/>
            <person name="Hytonen T."/>
            <person name="Andres J."/>
            <person name="Pham M."/>
            <person name="Weisz D."/>
            <person name="Mascagni F."/>
            <person name="Usai G."/>
            <person name="Natali L."/>
            <person name="Bassil N."/>
            <person name="Fernandez G.E."/>
            <person name="Lomsadze A."/>
            <person name="Armour M."/>
            <person name="Olukolu B."/>
            <person name="Poorten T."/>
            <person name="Britton C."/>
            <person name="Davik J."/>
            <person name="Ashrafi H."/>
            <person name="Aiden E.L."/>
            <person name="Borodovsky M."/>
            <person name="Worthington M."/>
        </authorList>
    </citation>
    <scope>NUCLEOTIDE SEQUENCE [LARGE SCALE GENOMIC DNA]</scope>
    <source>
        <strain evidence="6">PI 553951</strain>
    </source>
</reference>
<gene>
    <name evidence="6" type="ORF">M0R45_037601</name>
</gene>
<keyword evidence="2" id="KW-0633">Potassium transport</keyword>
<dbReference type="GO" id="GO:0006813">
    <property type="term" value="P:potassium ion transport"/>
    <property type="evidence" value="ECO:0007669"/>
    <property type="project" value="UniProtKB-KW"/>
</dbReference>
<keyword evidence="7" id="KW-1185">Reference proteome</keyword>
<name>A0AAW1W3Z4_RUBAR</name>
<evidence type="ECO:0000313" key="7">
    <source>
        <dbReference type="Proteomes" id="UP001457282"/>
    </source>
</evidence>
<keyword evidence="3" id="KW-0630">Potassium</keyword>
<sequence>MMRAFENYSKNSKGPVAIEAYTMVAPYTSMHETICRLAQDNLVPLIILPFHENHQCLVGPSMTSPIRQFNQNVQAFSRCTVGILVDRGLCCWLRSSNFSSIVAVFFIGGPDDREALAYASRMADNPDVCITVFRIVVWNSNKEGNEEETEQFKLDESLINEFKLRNLGNDRLNWHDIEVDDYNMSLRDEEMKDFIQNPELGMIGDVLASSDFCGGMVNVLVMQESRELGFGAYHNDSIKESTTQECRCTLI</sequence>
<dbReference type="PANTHER" id="PTHR32468">
    <property type="entry name" value="CATION/H + ANTIPORTER"/>
    <property type="match status" value="1"/>
</dbReference>
<comment type="caution">
    <text evidence="6">The sequence shown here is derived from an EMBL/GenBank/DDBJ whole genome shotgun (WGS) entry which is preliminary data.</text>
</comment>
<evidence type="ECO:0000259" key="5">
    <source>
        <dbReference type="Pfam" id="PF23259"/>
    </source>
</evidence>
<dbReference type="GO" id="GO:0012505">
    <property type="term" value="C:endomembrane system"/>
    <property type="evidence" value="ECO:0007669"/>
    <property type="project" value="TreeGrafter"/>
</dbReference>